<dbReference type="EC" id="5.6.2.4" evidence="8"/>
<name>A0AAV9CC39_ACOCL</name>
<dbReference type="AlphaFoldDB" id="A0AAV9CC39"/>
<keyword evidence="4 10" id="KW-0347">Helicase</keyword>
<evidence type="ECO:0000256" key="11">
    <source>
        <dbReference type="SAM" id="MobiDB-lite"/>
    </source>
</evidence>
<dbReference type="Gene3D" id="1.10.10.160">
    <property type="match status" value="1"/>
</dbReference>
<keyword evidence="2 10" id="KW-0547">Nucleotide-binding</keyword>
<dbReference type="GO" id="GO:0005524">
    <property type="term" value="F:ATP binding"/>
    <property type="evidence" value="ECO:0007669"/>
    <property type="project" value="UniProtKB-UniRule"/>
</dbReference>
<dbReference type="SUPFAM" id="SSF52540">
    <property type="entry name" value="P-loop containing nucleoside triphosphate hydrolases"/>
    <property type="match status" value="1"/>
</dbReference>
<evidence type="ECO:0000256" key="5">
    <source>
        <dbReference type="ARBA" id="ARBA00022840"/>
    </source>
</evidence>
<comment type="catalytic activity">
    <reaction evidence="9">
        <text>ATP + H2O = ADP + phosphate + H(+)</text>
        <dbReference type="Rhea" id="RHEA:13065"/>
        <dbReference type="ChEBI" id="CHEBI:15377"/>
        <dbReference type="ChEBI" id="CHEBI:15378"/>
        <dbReference type="ChEBI" id="CHEBI:30616"/>
        <dbReference type="ChEBI" id="CHEBI:43474"/>
        <dbReference type="ChEBI" id="CHEBI:456216"/>
        <dbReference type="EC" id="5.6.2.4"/>
    </reaction>
</comment>
<dbReference type="CDD" id="cd17932">
    <property type="entry name" value="DEXQc_UvrD"/>
    <property type="match status" value="1"/>
</dbReference>
<dbReference type="EMBL" id="JAUJYO010000020">
    <property type="protein sequence ID" value="KAK1286134.1"/>
    <property type="molecule type" value="Genomic_DNA"/>
</dbReference>
<keyword evidence="5 10" id="KW-0067">ATP-binding</keyword>
<comment type="catalytic activity">
    <reaction evidence="7">
        <text>Couples ATP hydrolysis with the unwinding of duplex DNA by translocating in the 3'-5' direction.</text>
        <dbReference type="EC" id="5.6.2.4"/>
    </reaction>
</comment>
<organism evidence="13 14">
    <name type="scientific">Acorus calamus</name>
    <name type="common">Sweet flag</name>
    <dbReference type="NCBI Taxonomy" id="4465"/>
    <lineage>
        <taxon>Eukaryota</taxon>
        <taxon>Viridiplantae</taxon>
        <taxon>Streptophyta</taxon>
        <taxon>Embryophyta</taxon>
        <taxon>Tracheophyta</taxon>
        <taxon>Spermatophyta</taxon>
        <taxon>Magnoliopsida</taxon>
        <taxon>Liliopsida</taxon>
        <taxon>Acoraceae</taxon>
        <taxon>Acorus</taxon>
    </lineage>
</organism>
<evidence type="ECO:0000256" key="10">
    <source>
        <dbReference type="PROSITE-ProRule" id="PRU00560"/>
    </source>
</evidence>
<accession>A0AAV9CC39</accession>
<dbReference type="GO" id="GO:0000725">
    <property type="term" value="P:recombinational repair"/>
    <property type="evidence" value="ECO:0007669"/>
    <property type="project" value="TreeGrafter"/>
</dbReference>
<dbReference type="PANTHER" id="PTHR11070">
    <property type="entry name" value="UVRD / RECB / PCRA DNA HELICASE FAMILY MEMBER"/>
    <property type="match status" value="1"/>
</dbReference>
<dbReference type="PROSITE" id="PS51198">
    <property type="entry name" value="UVRD_HELICASE_ATP_BIND"/>
    <property type="match status" value="1"/>
</dbReference>
<keyword evidence="3 10" id="KW-0378">Hydrolase</keyword>
<feature type="region of interest" description="Disordered" evidence="11">
    <location>
        <begin position="1"/>
        <end position="20"/>
    </location>
</feature>
<evidence type="ECO:0000259" key="12">
    <source>
        <dbReference type="PROSITE" id="PS51198"/>
    </source>
</evidence>
<gene>
    <name evidence="13" type="ORF">QJS10_CPB20g01355</name>
</gene>
<evidence type="ECO:0000256" key="1">
    <source>
        <dbReference type="ARBA" id="ARBA00009922"/>
    </source>
</evidence>
<dbReference type="PANTHER" id="PTHR11070:SF61">
    <property type="entry name" value="DNA 3'-5' HELICASE"/>
    <property type="match status" value="1"/>
</dbReference>
<dbReference type="GO" id="GO:0005634">
    <property type="term" value="C:nucleus"/>
    <property type="evidence" value="ECO:0007669"/>
    <property type="project" value="TreeGrafter"/>
</dbReference>
<evidence type="ECO:0000313" key="14">
    <source>
        <dbReference type="Proteomes" id="UP001180020"/>
    </source>
</evidence>
<keyword evidence="6" id="KW-0413">Isomerase</keyword>
<evidence type="ECO:0000256" key="7">
    <source>
        <dbReference type="ARBA" id="ARBA00034617"/>
    </source>
</evidence>
<dbReference type="InterPro" id="IPR014017">
    <property type="entry name" value="DNA_helicase_UvrD-like_C"/>
</dbReference>
<evidence type="ECO:0000313" key="13">
    <source>
        <dbReference type="EMBL" id="KAK1286134.1"/>
    </source>
</evidence>
<evidence type="ECO:0000256" key="3">
    <source>
        <dbReference type="ARBA" id="ARBA00022801"/>
    </source>
</evidence>
<dbReference type="Proteomes" id="UP001180020">
    <property type="component" value="Unassembled WGS sequence"/>
</dbReference>
<evidence type="ECO:0000256" key="2">
    <source>
        <dbReference type="ARBA" id="ARBA00022741"/>
    </source>
</evidence>
<dbReference type="InterPro" id="IPR000212">
    <property type="entry name" value="DNA_helicase_UvrD/REP"/>
</dbReference>
<dbReference type="Gene3D" id="3.40.50.300">
    <property type="entry name" value="P-loop containing nucleotide triphosphate hydrolases"/>
    <property type="match status" value="2"/>
</dbReference>
<dbReference type="InterPro" id="IPR027417">
    <property type="entry name" value="P-loop_NTPase"/>
</dbReference>
<protein>
    <recommendedName>
        <fullName evidence="8">DNA 3'-5' helicase</fullName>
        <ecNumber evidence="8">5.6.2.4</ecNumber>
    </recommendedName>
</protein>
<feature type="domain" description="UvrD-like helicase ATP-binding" evidence="12">
    <location>
        <begin position="171"/>
        <end position="458"/>
    </location>
</feature>
<dbReference type="GO" id="GO:0016787">
    <property type="term" value="F:hydrolase activity"/>
    <property type="evidence" value="ECO:0007669"/>
    <property type="project" value="UniProtKB-UniRule"/>
</dbReference>
<dbReference type="Pfam" id="PF13361">
    <property type="entry name" value="UvrD_C"/>
    <property type="match status" value="1"/>
</dbReference>
<evidence type="ECO:0000256" key="9">
    <source>
        <dbReference type="ARBA" id="ARBA00048988"/>
    </source>
</evidence>
<feature type="binding site" evidence="10">
    <location>
        <begin position="192"/>
        <end position="199"/>
    </location>
    <ligand>
        <name>ATP</name>
        <dbReference type="ChEBI" id="CHEBI:30616"/>
    </ligand>
</feature>
<dbReference type="InterPro" id="IPR014016">
    <property type="entry name" value="UvrD-like_ATP-bd"/>
</dbReference>
<reference evidence="13" key="1">
    <citation type="journal article" date="2023" name="Nat. Commun.">
        <title>Diploid and tetraploid genomes of Acorus and the evolution of monocots.</title>
        <authorList>
            <person name="Ma L."/>
            <person name="Liu K.W."/>
            <person name="Li Z."/>
            <person name="Hsiao Y.Y."/>
            <person name="Qi Y."/>
            <person name="Fu T."/>
            <person name="Tang G.D."/>
            <person name="Zhang D."/>
            <person name="Sun W.H."/>
            <person name="Liu D.K."/>
            <person name="Li Y."/>
            <person name="Chen G.Z."/>
            <person name="Liu X.D."/>
            <person name="Liao X.Y."/>
            <person name="Jiang Y.T."/>
            <person name="Yu X."/>
            <person name="Hao Y."/>
            <person name="Huang J."/>
            <person name="Zhao X.W."/>
            <person name="Ke S."/>
            <person name="Chen Y.Y."/>
            <person name="Wu W.L."/>
            <person name="Hsu J.L."/>
            <person name="Lin Y.F."/>
            <person name="Huang M.D."/>
            <person name="Li C.Y."/>
            <person name="Huang L."/>
            <person name="Wang Z.W."/>
            <person name="Zhao X."/>
            <person name="Zhong W.Y."/>
            <person name="Peng D.H."/>
            <person name="Ahmad S."/>
            <person name="Lan S."/>
            <person name="Zhang J.S."/>
            <person name="Tsai W.C."/>
            <person name="Van de Peer Y."/>
            <person name="Liu Z.J."/>
        </authorList>
    </citation>
    <scope>NUCLEOTIDE SEQUENCE</scope>
    <source>
        <strain evidence="13">CP</strain>
    </source>
</reference>
<reference evidence="13" key="2">
    <citation type="submission" date="2023-06" db="EMBL/GenBank/DDBJ databases">
        <authorList>
            <person name="Ma L."/>
            <person name="Liu K.-W."/>
            <person name="Li Z."/>
            <person name="Hsiao Y.-Y."/>
            <person name="Qi Y."/>
            <person name="Fu T."/>
            <person name="Tang G."/>
            <person name="Zhang D."/>
            <person name="Sun W.-H."/>
            <person name="Liu D.-K."/>
            <person name="Li Y."/>
            <person name="Chen G.-Z."/>
            <person name="Liu X.-D."/>
            <person name="Liao X.-Y."/>
            <person name="Jiang Y.-T."/>
            <person name="Yu X."/>
            <person name="Hao Y."/>
            <person name="Huang J."/>
            <person name="Zhao X.-W."/>
            <person name="Ke S."/>
            <person name="Chen Y.-Y."/>
            <person name="Wu W.-L."/>
            <person name="Hsu J.-L."/>
            <person name="Lin Y.-F."/>
            <person name="Huang M.-D."/>
            <person name="Li C.-Y."/>
            <person name="Huang L."/>
            <person name="Wang Z.-W."/>
            <person name="Zhao X."/>
            <person name="Zhong W.-Y."/>
            <person name="Peng D.-H."/>
            <person name="Ahmad S."/>
            <person name="Lan S."/>
            <person name="Zhang J.-S."/>
            <person name="Tsai W.-C."/>
            <person name="Van De Peer Y."/>
            <person name="Liu Z.-J."/>
        </authorList>
    </citation>
    <scope>NUCLEOTIDE SEQUENCE</scope>
    <source>
        <strain evidence="13">CP</strain>
        <tissue evidence="13">Leaves</tissue>
    </source>
</reference>
<evidence type="ECO:0000256" key="8">
    <source>
        <dbReference type="ARBA" id="ARBA00034808"/>
    </source>
</evidence>
<comment type="caution">
    <text evidence="13">The sequence shown here is derived from an EMBL/GenBank/DDBJ whole genome shotgun (WGS) entry which is preliminary data.</text>
</comment>
<comment type="similarity">
    <text evidence="1">Belongs to the helicase family. UvrD subfamily.</text>
</comment>
<sequence>MNKENIPGNPNVQSRSIADQKNARITHTFRAAKFLVPCKRPRDEILPVHCGDLTLSSKIAFSPIRRLPLSELQTNTCSPISSIKSNSSSQIGGDVAVGGQSVSTCSDFDFDEETLREIDALCEQKSAEKERPSSDSHCFEKSVDDERLSSSSLGVEAEEMISDGYSKYLQSLSDVQREAACSDISVPLMIVAGPGSGKGIDPRNILAMTFTTAAAAEMRERIRTVAGKAVAKELMISTFHSFCLQLCRSHADKYEKLGRTTDFLIYGHGQQRRAVIEALRLMENEKKIGQDNAACKLDRDTVGIAGRAHSFKDKSKKWQKFVTQAKASGKTPEYCRDMGDETGASILGNYSDILRSCNALDYHDFISSSVKLLTDFPEVYKQCQDSWKAIVVDEFQDTSSMQYSFLRILASHNHITVVGDEDQSIFSFNGANICGFDSFRKDFPNHKEIRLNKNYRSTRCIVEAASSLIRNNVMRCQSKKVLTDSSSVCKVSGKAFQESFRLRKIPFNVHGVAFYRKKVFFPTFWDFAGIVDFQSADLISNSPGPMEPTFGFDNMYQIIKSVMAMLRTSLPGCDDGPFRQAFKALFDGDKEEKRKVIDYIEKISTVRKCSFVSAACDIFGAKISGTFTRAQLNQGRKVLFTLDMISKLVHREKSISTIITSVSNMVPQKYLLEQRAVLDAEGGKLLNEDHDLRSVLQYLMDDVSDFLSAHFTNAEAEQACVQEEKGCLNMLKTFIDYISAREIENFRCRKRENSNSVTLTTIHQSKGLEWDTVFIVKANDSEIPLLHECNGIVREGGTTLELLQPSRFLKEIPDHLMEVEAEGASKDLKELMKADMKSTIQSATCASENVSPQPPSVHLHCPVIQEVCANDSAELAESCLANTLLRRFNVEDRSAVSHLFHQWARKKAFQDPKRLLDKVGFVIDERLRTKASKNKVLRWEQIPADQRALLTREKQEHFQKQRIENSMSSSGATPKQISYLQSLGCTISPTSRLHASRLIEQYKSL</sequence>
<evidence type="ECO:0000256" key="6">
    <source>
        <dbReference type="ARBA" id="ARBA00023235"/>
    </source>
</evidence>
<dbReference type="Pfam" id="PF00580">
    <property type="entry name" value="UvrD-helicase"/>
    <property type="match status" value="1"/>
</dbReference>
<dbReference type="GO" id="GO:0003677">
    <property type="term" value="F:DNA binding"/>
    <property type="evidence" value="ECO:0007669"/>
    <property type="project" value="InterPro"/>
</dbReference>
<evidence type="ECO:0000256" key="4">
    <source>
        <dbReference type="ARBA" id="ARBA00022806"/>
    </source>
</evidence>
<proteinExistence type="inferred from homology"/>
<dbReference type="GO" id="GO:0043138">
    <property type="term" value="F:3'-5' DNA helicase activity"/>
    <property type="evidence" value="ECO:0007669"/>
    <property type="project" value="UniProtKB-EC"/>
</dbReference>
<dbReference type="Gene3D" id="1.10.486.10">
    <property type="entry name" value="PCRA, domain 4"/>
    <property type="match status" value="1"/>
</dbReference>
<dbReference type="FunFam" id="1.10.10.160:FF:000007">
    <property type="entry name" value="p-loop containing nucleoside triphosphate hydrolase superfamily protein"/>
    <property type="match status" value="1"/>
</dbReference>
<keyword evidence="14" id="KW-1185">Reference proteome</keyword>
<dbReference type="InterPro" id="IPR013986">
    <property type="entry name" value="DExx_box_DNA_helicase_dom_sf"/>
</dbReference>
<feature type="compositionally biased region" description="Polar residues" evidence="11">
    <location>
        <begin position="8"/>
        <end position="20"/>
    </location>
</feature>